<dbReference type="InterPro" id="IPR024079">
    <property type="entry name" value="MetalloPept_cat_dom_sf"/>
</dbReference>
<accession>A0A2D0N2G6</accession>
<comment type="similarity">
    <text evidence="1">Belongs to the peptidase M43B family.</text>
</comment>
<sequence>MTARFLSLLIAIVMLSADPLWAQPVEPTPVGTTPHPSNTISGNCAFDPIHERQLREPAFATQQELVERKLYEQVREIARVRKRSRSTAAAVQEILTIPVVIHVLHRSSEPNPGDGISNPKDEQILAGLSHLNQAFRNSGNFQASGHNDHPAVQSVDVGIEFCLAQTDIYGQPTTGILRYESDEYSELNADLEDPEMQQWTDMQDGQAFPVTHYAHVWLVSKICRGTGTAQDPVNCNNGGYAYYPATYQQVHNGVVSLSYLWGTSEMGSKNHIHEFGHYLGLYHTFQGGCPNGDCLLNGDRVCDTPPDSRTSFGACGEPDNSCFTDADDTSANNPFQTDQDDLYENYMDYTSNTCQNTFTQGQADRMRSALTEVRSQLLTSPGCQADGVTSPNPNGSDPGGCTEEELMLMDQEIMSGVYENAETIFASGSVTTGGQVVLHASQGISFLPGFSAGKGSSMIASLQNCSAGSNATTTGQDEAGYAARTLTDQQLAPAPEHAPVDLQIAPNPVVQESTVRYYLPESAEIVSLSLLDVNGREMRRLDQPGQHTGGWQESKLSAQGLPAGMYFVMLRVDAELVSRQVMVVR</sequence>
<dbReference type="GO" id="GO:0008237">
    <property type="term" value="F:metallopeptidase activity"/>
    <property type="evidence" value="ECO:0007669"/>
    <property type="project" value="UniProtKB-KW"/>
</dbReference>
<dbReference type="Pfam" id="PF05572">
    <property type="entry name" value="Peptidase_M43"/>
    <property type="match status" value="1"/>
</dbReference>
<dbReference type="GO" id="GO:0006508">
    <property type="term" value="P:proteolysis"/>
    <property type="evidence" value="ECO:0007669"/>
    <property type="project" value="UniProtKB-KW"/>
</dbReference>
<evidence type="ECO:0000256" key="6">
    <source>
        <dbReference type="ARBA" id="ARBA00022833"/>
    </source>
</evidence>
<reference evidence="12 13" key="1">
    <citation type="submission" date="2017-10" db="EMBL/GenBank/DDBJ databases">
        <title>The draft genome sequence of Lewinella nigricans NBRC 102662.</title>
        <authorList>
            <person name="Wang K."/>
        </authorList>
    </citation>
    <scope>NUCLEOTIDE SEQUENCE [LARGE SCALE GENOMIC DNA]</scope>
    <source>
        <strain evidence="12 13">NBRC 102662</strain>
    </source>
</reference>
<dbReference type="AlphaFoldDB" id="A0A2D0N2G6"/>
<evidence type="ECO:0000256" key="1">
    <source>
        <dbReference type="ARBA" id="ARBA00008721"/>
    </source>
</evidence>
<feature type="region of interest" description="Disordered" evidence="9">
    <location>
        <begin position="381"/>
        <end position="400"/>
    </location>
</feature>
<keyword evidence="5" id="KW-0378">Hydrolase</keyword>
<keyword evidence="6" id="KW-0862">Zinc</keyword>
<evidence type="ECO:0000256" key="9">
    <source>
        <dbReference type="SAM" id="MobiDB-lite"/>
    </source>
</evidence>
<evidence type="ECO:0000256" key="8">
    <source>
        <dbReference type="ARBA" id="ARBA00023157"/>
    </source>
</evidence>
<evidence type="ECO:0000256" key="4">
    <source>
        <dbReference type="ARBA" id="ARBA00022729"/>
    </source>
</evidence>
<evidence type="ECO:0000256" key="10">
    <source>
        <dbReference type="SAM" id="SignalP"/>
    </source>
</evidence>
<dbReference type="InterPro" id="IPR055015">
    <property type="entry name" value="GCX_COOH"/>
</dbReference>
<keyword evidence="4 10" id="KW-0732">Signal</keyword>
<dbReference type="Gene3D" id="3.40.390.10">
    <property type="entry name" value="Collagenase (Catalytic Domain)"/>
    <property type="match status" value="1"/>
</dbReference>
<gene>
    <name evidence="12" type="ORF">CRP01_30925</name>
</gene>
<feature type="domain" description="Peptidase M43 pregnancy-associated plasma-A" evidence="11">
    <location>
        <begin position="235"/>
        <end position="370"/>
    </location>
</feature>
<keyword evidence="2" id="KW-0645">Protease</keyword>
<dbReference type="InterPro" id="IPR008754">
    <property type="entry name" value="Peptidase_M43"/>
</dbReference>
<evidence type="ECO:0000256" key="7">
    <source>
        <dbReference type="ARBA" id="ARBA00023049"/>
    </source>
</evidence>
<dbReference type="OrthoDB" id="6278496at2"/>
<keyword evidence="13" id="KW-1185">Reference proteome</keyword>
<evidence type="ECO:0000313" key="13">
    <source>
        <dbReference type="Proteomes" id="UP000223913"/>
    </source>
</evidence>
<feature type="chain" id="PRO_5013379454" description="Peptidase M43 pregnancy-associated plasma-A domain-containing protein" evidence="10">
    <location>
        <begin position="23"/>
        <end position="585"/>
    </location>
</feature>
<dbReference type="GO" id="GO:0046872">
    <property type="term" value="F:metal ion binding"/>
    <property type="evidence" value="ECO:0007669"/>
    <property type="project" value="UniProtKB-KW"/>
</dbReference>
<organism evidence="12 13">
    <name type="scientific">Flavilitoribacter nigricans (strain ATCC 23147 / DSM 23189 / NBRC 102662 / NCIMB 1420 / SS-2)</name>
    <name type="common">Lewinella nigricans</name>
    <dbReference type="NCBI Taxonomy" id="1122177"/>
    <lineage>
        <taxon>Bacteria</taxon>
        <taxon>Pseudomonadati</taxon>
        <taxon>Bacteroidota</taxon>
        <taxon>Saprospiria</taxon>
        <taxon>Saprospirales</taxon>
        <taxon>Lewinellaceae</taxon>
        <taxon>Flavilitoribacter</taxon>
    </lineage>
</organism>
<keyword evidence="7" id="KW-0482">Metalloprotease</keyword>
<evidence type="ECO:0000256" key="2">
    <source>
        <dbReference type="ARBA" id="ARBA00022670"/>
    </source>
</evidence>
<evidence type="ECO:0000313" key="12">
    <source>
        <dbReference type="EMBL" id="PHN02610.1"/>
    </source>
</evidence>
<dbReference type="PANTHER" id="PTHR47466:SF1">
    <property type="entry name" value="METALLOPROTEASE MEP1 (AFU_ORTHOLOGUE AFUA_1G07730)-RELATED"/>
    <property type="match status" value="1"/>
</dbReference>
<dbReference type="RefSeq" id="WP_099153939.1">
    <property type="nucleotide sequence ID" value="NZ_PDUD01000038.1"/>
</dbReference>
<name>A0A2D0N2G6_FLAN2</name>
<evidence type="ECO:0000259" key="11">
    <source>
        <dbReference type="Pfam" id="PF05572"/>
    </source>
</evidence>
<dbReference type="NCBIfam" id="NF045639">
    <property type="entry name" value="GCX_COOH"/>
    <property type="match status" value="1"/>
</dbReference>
<dbReference type="PANTHER" id="PTHR47466">
    <property type="match status" value="1"/>
</dbReference>
<feature type="compositionally biased region" description="Polar residues" evidence="9">
    <location>
        <begin position="381"/>
        <end position="395"/>
    </location>
</feature>
<proteinExistence type="inferred from homology"/>
<feature type="signal peptide" evidence="10">
    <location>
        <begin position="1"/>
        <end position="22"/>
    </location>
</feature>
<comment type="caution">
    <text evidence="12">The sequence shown here is derived from an EMBL/GenBank/DDBJ whole genome shotgun (WGS) entry which is preliminary data.</text>
</comment>
<dbReference type="InterPro" id="IPR026444">
    <property type="entry name" value="Secre_tail"/>
</dbReference>
<dbReference type="EMBL" id="PDUD01000038">
    <property type="protein sequence ID" value="PHN02610.1"/>
    <property type="molecule type" value="Genomic_DNA"/>
</dbReference>
<dbReference type="Proteomes" id="UP000223913">
    <property type="component" value="Unassembled WGS sequence"/>
</dbReference>
<evidence type="ECO:0000256" key="5">
    <source>
        <dbReference type="ARBA" id="ARBA00022801"/>
    </source>
</evidence>
<evidence type="ECO:0000256" key="3">
    <source>
        <dbReference type="ARBA" id="ARBA00022723"/>
    </source>
</evidence>
<protein>
    <recommendedName>
        <fullName evidence="11">Peptidase M43 pregnancy-associated plasma-A domain-containing protein</fullName>
    </recommendedName>
</protein>
<keyword evidence="3" id="KW-0479">Metal-binding</keyword>
<dbReference type="SUPFAM" id="SSF55486">
    <property type="entry name" value="Metalloproteases ('zincins'), catalytic domain"/>
    <property type="match status" value="1"/>
</dbReference>
<keyword evidence="8" id="KW-1015">Disulfide bond</keyword>
<dbReference type="NCBIfam" id="TIGR04183">
    <property type="entry name" value="Por_Secre_tail"/>
    <property type="match status" value="1"/>
</dbReference>